<gene>
    <name evidence="2" type="ORF">FCM35_KLT09147</name>
</gene>
<feature type="domain" description="DUF7804" evidence="1">
    <location>
        <begin position="130"/>
        <end position="212"/>
    </location>
</feature>
<organism evidence="2 3">
    <name type="scientific">Carex littledalei</name>
    <dbReference type="NCBI Taxonomy" id="544730"/>
    <lineage>
        <taxon>Eukaryota</taxon>
        <taxon>Viridiplantae</taxon>
        <taxon>Streptophyta</taxon>
        <taxon>Embryophyta</taxon>
        <taxon>Tracheophyta</taxon>
        <taxon>Spermatophyta</taxon>
        <taxon>Magnoliopsida</taxon>
        <taxon>Liliopsida</taxon>
        <taxon>Poales</taxon>
        <taxon>Cyperaceae</taxon>
        <taxon>Cyperoideae</taxon>
        <taxon>Cariceae</taxon>
        <taxon>Carex</taxon>
        <taxon>Carex subgen. Euthyceras</taxon>
    </lineage>
</organism>
<evidence type="ECO:0000313" key="2">
    <source>
        <dbReference type="EMBL" id="KAF3326067.1"/>
    </source>
</evidence>
<dbReference type="OrthoDB" id="2013011at2759"/>
<evidence type="ECO:0000259" key="1">
    <source>
        <dbReference type="Pfam" id="PF25089"/>
    </source>
</evidence>
<name>A0A833V6B3_9POAL</name>
<dbReference type="PANTHER" id="PTHR35127:SF1">
    <property type="entry name" value="GENOME ASSEMBLY, CHROMOSOME: A10"/>
    <property type="match status" value="1"/>
</dbReference>
<dbReference type="EMBL" id="SWLB01000019">
    <property type="protein sequence ID" value="KAF3326067.1"/>
    <property type="molecule type" value="Genomic_DNA"/>
</dbReference>
<dbReference type="PANTHER" id="PTHR35127">
    <property type="entry name" value="OS03G0736900 PROTEIN"/>
    <property type="match status" value="1"/>
</dbReference>
<dbReference type="Pfam" id="PF25089">
    <property type="entry name" value="DUF7804"/>
    <property type="match status" value="1"/>
</dbReference>
<dbReference type="AlphaFoldDB" id="A0A833V6B3"/>
<sequence>MGGVGFACKLPSPLNLSLNYRSLIKRRRGKEIAAPFATLTMASTSFASHLSNIRVRPWLLSPDKVQGPATFLPLRPRDGFRTQAALVAAGPTGSSWKAPIYEPLFHYLSPFEEHEAENCEESDQENREPITDEHLDEWLKDSITEIVKNIGEAPFLVQIFSRGGRNKEVRVEREAATSDEWPHIQKRWSRKKSQQPPDGIILVNELRDDLEGQEEEHRDDSIGSDDGGPVAGSSKVWGLVVQGRGMECVSCYILNTCRVLSPAGCCTHFCLARAQCFGDPVEMQLRNVWLQSKRR</sequence>
<proteinExistence type="predicted"/>
<accession>A0A833V6B3</accession>
<evidence type="ECO:0000313" key="3">
    <source>
        <dbReference type="Proteomes" id="UP000623129"/>
    </source>
</evidence>
<dbReference type="InterPro" id="IPR056706">
    <property type="entry name" value="DUF7804"/>
</dbReference>
<protein>
    <recommendedName>
        <fullName evidence="1">DUF7804 domain-containing protein</fullName>
    </recommendedName>
</protein>
<keyword evidence="3" id="KW-1185">Reference proteome</keyword>
<comment type="caution">
    <text evidence="2">The sequence shown here is derived from an EMBL/GenBank/DDBJ whole genome shotgun (WGS) entry which is preliminary data.</text>
</comment>
<reference evidence="2" key="1">
    <citation type="submission" date="2020-01" db="EMBL/GenBank/DDBJ databases">
        <title>Genome sequence of Kobresia littledalei, the first chromosome-level genome in the family Cyperaceae.</title>
        <authorList>
            <person name="Qu G."/>
        </authorList>
    </citation>
    <scope>NUCLEOTIDE SEQUENCE</scope>
    <source>
        <strain evidence="2">C.B.Clarke</strain>
        <tissue evidence="2">Leaf</tissue>
    </source>
</reference>
<dbReference type="Proteomes" id="UP000623129">
    <property type="component" value="Unassembled WGS sequence"/>
</dbReference>